<gene>
    <name evidence="1" type="ORF">PENTCL1PPCAC_27645</name>
</gene>
<accession>A0AAV5UER2</accession>
<sequence length="94" mass="10781">PSRERIGSNETMASRGIDETTLSSKFRIYLFSLCSLSLSQKSNRLIAKPEVKPKTPIVTKMKLSRKKEEEVRRWNAAIAKGNVFRPRKDDETID</sequence>
<proteinExistence type="predicted"/>
<dbReference type="Proteomes" id="UP001432027">
    <property type="component" value="Unassembled WGS sequence"/>
</dbReference>
<feature type="non-terminal residue" evidence="1">
    <location>
        <position position="1"/>
    </location>
</feature>
<feature type="non-terminal residue" evidence="1">
    <location>
        <position position="94"/>
    </location>
</feature>
<dbReference type="AlphaFoldDB" id="A0AAV5UER2"/>
<keyword evidence="2" id="KW-1185">Reference proteome</keyword>
<evidence type="ECO:0000313" key="1">
    <source>
        <dbReference type="EMBL" id="GMT05471.1"/>
    </source>
</evidence>
<comment type="caution">
    <text evidence="1">The sequence shown here is derived from an EMBL/GenBank/DDBJ whole genome shotgun (WGS) entry which is preliminary data.</text>
</comment>
<protein>
    <submittedName>
        <fullName evidence="1">Uncharacterized protein</fullName>
    </submittedName>
</protein>
<reference evidence="1" key="1">
    <citation type="submission" date="2023-10" db="EMBL/GenBank/DDBJ databases">
        <title>Genome assembly of Pristionchus species.</title>
        <authorList>
            <person name="Yoshida K."/>
            <person name="Sommer R.J."/>
        </authorList>
    </citation>
    <scope>NUCLEOTIDE SEQUENCE</scope>
    <source>
        <strain evidence="1">RS0144</strain>
    </source>
</reference>
<dbReference type="EMBL" id="BTSX01000006">
    <property type="protein sequence ID" value="GMT05471.1"/>
    <property type="molecule type" value="Genomic_DNA"/>
</dbReference>
<organism evidence="1 2">
    <name type="scientific">Pristionchus entomophagus</name>
    <dbReference type="NCBI Taxonomy" id="358040"/>
    <lineage>
        <taxon>Eukaryota</taxon>
        <taxon>Metazoa</taxon>
        <taxon>Ecdysozoa</taxon>
        <taxon>Nematoda</taxon>
        <taxon>Chromadorea</taxon>
        <taxon>Rhabditida</taxon>
        <taxon>Rhabditina</taxon>
        <taxon>Diplogasteromorpha</taxon>
        <taxon>Diplogasteroidea</taxon>
        <taxon>Neodiplogasteridae</taxon>
        <taxon>Pristionchus</taxon>
    </lineage>
</organism>
<name>A0AAV5UER2_9BILA</name>
<evidence type="ECO:0000313" key="2">
    <source>
        <dbReference type="Proteomes" id="UP001432027"/>
    </source>
</evidence>